<protein>
    <submittedName>
        <fullName evidence="3">Tetratricopeptide repeat protein</fullName>
    </submittedName>
</protein>
<feature type="domain" description="Novel STAND NTPase 1" evidence="2">
    <location>
        <begin position="10"/>
        <end position="379"/>
    </location>
</feature>
<organism evidence="3 4">
    <name type="scientific">Nonomuraea zeae</name>
    <dbReference type="NCBI Taxonomy" id="1642303"/>
    <lineage>
        <taxon>Bacteria</taxon>
        <taxon>Bacillati</taxon>
        <taxon>Actinomycetota</taxon>
        <taxon>Actinomycetes</taxon>
        <taxon>Streptosporangiales</taxon>
        <taxon>Streptosporangiaceae</taxon>
        <taxon>Nonomuraea</taxon>
    </lineage>
</organism>
<dbReference type="EMBL" id="VCKX01000134">
    <property type="protein sequence ID" value="TMR28783.1"/>
    <property type="molecule type" value="Genomic_DNA"/>
</dbReference>
<gene>
    <name evidence="3" type="ORF">ETD85_34505</name>
</gene>
<dbReference type="OrthoDB" id="3204522at2"/>
<accession>A0A5S4G706</accession>
<dbReference type="AlphaFoldDB" id="A0A5S4G706"/>
<dbReference type="InterPro" id="IPR011990">
    <property type="entry name" value="TPR-like_helical_dom_sf"/>
</dbReference>
<name>A0A5S4G706_9ACTN</name>
<evidence type="ECO:0000259" key="2">
    <source>
        <dbReference type="Pfam" id="PF20703"/>
    </source>
</evidence>
<reference evidence="3 4" key="1">
    <citation type="submission" date="2019-05" db="EMBL/GenBank/DDBJ databases">
        <title>Draft genome sequence of Nonomuraea zeae DSM 100528.</title>
        <authorList>
            <person name="Saricaoglu S."/>
            <person name="Isik K."/>
        </authorList>
    </citation>
    <scope>NUCLEOTIDE SEQUENCE [LARGE SCALE GENOMIC DNA]</scope>
    <source>
        <strain evidence="3 4">DSM 100528</strain>
    </source>
</reference>
<dbReference type="SUPFAM" id="SSF48452">
    <property type="entry name" value="TPR-like"/>
    <property type="match status" value="1"/>
</dbReference>
<dbReference type="InterPro" id="IPR049052">
    <property type="entry name" value="nSTAND1"/>
</dbReference>
<dbReference type="Gene3D" id="1.25.40.10">
    <property type="entry name" value="Tetratricopeptide repeat domain"/>
    <property type="match status" value="1"/>
</dbReference>
<evidence type="ECO:0000256" key="1">
    <source>
        <dbReference type="PROSITE-ProRule" id="PRU00339"/>
    </source>
</evidence>
<keyword evidence="1" id="KW-0802">TPR repeat</keyword>
<dbReference type="InterPro" id="IPR027417">
    <property type="entry name" value="P-loop_NTPase"/>
</dbReference>
<evidence type="ECO:0000313" key="4">
    <source>
        <dbReference type="Proteomes" id="UP000306628"/>
    </source>
</evidence>
<feature type="repeat" description="TPR" evidence="1">
    <location>
        <begin position="467"/>
        <end position="500"/>
    </location>
</feature>
<sequence length="547" mass="60557">MTATDATDRPYVGLRPYGPDDRPLFHGRDLESREIATLWRAAGLTVLYGASGVGKTSLLHAGVLPRIDPEQADVLPVVRISPHSPIEGGNPFVMGLLSAWAPDAGASALAGMTITRFLAARPDRKDDYGDPLPVLAAIDQAEAMFHSDLAHERDRKEFVDQLIHAMHDHPHLHLLLSLREEFLFLVLPYERPFGQGSRARFHLQPLAPQAAMDAVEKPLTHTHRSITRAATTLLLDELRSTPVTEASGDVSFYHLDTVEPVQLQVVCSALWDSLPEEVTVIDEEHVRAYAKVEEFLFDFCKRVVTRVAAEFGIPAGEILLWLRRTFITDHGTRNTAYEGLEKTKGMPNGVARAMEDRHLLRGEHRMGSRWYELAHDRLIGPVSHRGSPATYLEAARVAREQRNWPLAGRLADEARRASDPDDSSVRAEVAEIYAEVAFARGDVKAVRRYCDESVALYAERGRFDGVARALTIDGRWYMANGDITRAIEQINIAVTLAPNDISAQMALAEAFSRAGTPQAAAAVVDAVRGQLSNEDVEQANEMLRLPE</sequence>
<dbReference type="SUPFAM" id="SSF52540">
    <property type="entry name" value="P-loop containing nucleoside triphosphate hydrolases"/>
    <property type="match status" value="1"/>
</dbReference>
<evidence type="ECO:0000313" key="3">
    <source>
        <dbReference type="EMBL" id="TMR28783.1"/>
    </source>
</evidence>
<dbReference type="Proteomes" id="UP000306628">
    <property type="component" value="Unassembled WGS sequence"/>
</dbReference>
<dbReference type="PROSITE" id="PS50005">
    <property type="entry name" value="TPR"/>
    <property type="match status" value="1"/>
</dbReference>
<dbReference type="RefSeq" id="WP_138694010.1">
    <property type="nucleotide sequence ID" value="NZ_JBHSAZ010000010.1"/>
</dbReference>
<dbReference type="Pfam" id="PF20703">
    <property type="entry name" value="nSTAND1"/>
    <property type="match status" value="1"/>
</dbReference>
<comment type="caution">
    <text evidence="3">The sequence shown here is derived from an EMBL/GenBank/DDBJ whole genome shotgun (WGS) entry which is preliminary data.</text>
</comment>
<keyword evidence="4" id="KW-1185">Reference proteome</keyword>
<proteinExistence type="predicted"/>
<dbReference type="InterPro" id="IPR019734">
    <property type="entry name" value="TPR_rpt"/>
</dbReference>